<dbReference type="InterPro" id="IPR013083">
    <property type="entry name" value="Znf_RING/FYVE/PHD"/>
</dbReference>
<dbReference type="SUPFAM" id="SSF57850">
    <property type="entry name" value="RING/U-box"/>
    <property type="match status" value="1"/>
</dbReference>
<dbReference type="InterPro" id="IPR051051">
    <property type="entry name" value="E3_ubiq-ligase_TRIM/RNF"/>
</dbReference>
<reference evidence="21" key="1">
    <citation type="submission" date="2025-08" db="UniProtKB">
        <authorList>
            <consortium name="Ensembl"/>
        </authorList>
    </citation>
    <scope>IDENTIFICATION</scope>
</reference>
<dbReference type="Pfam" id="PF13765">
    <property type="entry name" value="PRY"/>
    <property type="match status" value="1"/>
</dbReference>
<evidence type="ECO:0000256" key="1">
    <source>
        <dbReference type="ARBA" id="ARBA00000900"/>
    </source>
</evidence>
<comment type="catalytic activity">
    <reaction evidence="1">
        <text>S-ubiquitinyl-[E2 ubiquitin-conjugating enzyme]-L-cysteine + [acceptor protein]-L-lysine = [E2 ubiquitin-conjugating enzyme]-L-cysteine + N(6)-ubiquitinyl-[acceptor protein]-L-lysine.</text>
        <dbReference type="EC" id="2.3.2.27"/>
    </reaction>
</comment>
<protein>
    <recommendedName>
        <fullName evidence="15">E3 ubiquitin-protein ligase RNF135</fullName>
        <ecNumber evidence="4">2.3.2.27</ecNumber>
    </recommendedName>
    <alternativeName>
        <fullName evidence="17">RING finger protein 135</fullName>
    </alternativeName>
    <alternativeName>
        <fullName evidence="16">RING-type E3 ubiquitin transferase RNF135</fullName>
    </alternativeName>
</protein>
<dbReference type="GO" id="GO:0008270">
    <property type="term" value="F:zinc ion binding"/>
    <property type="evidence" value="ECO:0007669"/>
    <property type="project" value="UniProtKB-KW"/>
</dbReference>
<keyword evidence="12" id="KW-0391">Immunity</keyword>
<dbReference type="GO" id="GO:0140374">
    <property type="term" value="P:antiviral innate immune response"/>
    <property type="evidence" value="ECO:0007669"/>
    <property type="project" value="UniProtKB-ARBA"/>
</dbReference>
<dbReference type="InterPro" id="IPR006574">
    <property type="entry name" value="PRY"/>
</dbReference>
<dbReference type="InterPro" id="IPR001870">
    <property type="entry name" value="B30.2/SPRY"/>
</dbReference>
<dbReference type="InterPro" id="IPR003877">
    <property type="entry name" value="SPRY_dom"/>
</dbReference>
<dbReference type="PROSITE" id="PS50089">
    <property type="entry name" value="ZF_RING_2"/>
    <property type="match status" value="1"/>
</dbReference>
<comment type="subunit">
    <text evidence="14">Homodimer. Interacts (homodimer) with RIGI (double-stranded RNA-bound oligomeric form); involved in both RIGI ubiquitination, oligomerization into filaments associated with viral RNAs and the bridging of these filaments. Interacts with UBE2D3 and UBE2N; E2 ubiquitin ligases involved in RNF135-mediated ubiquitination of RIGI and activation of the RIG-I signaling pathway. Interacts with PCBP2.</text>
</comment>
<dbReference type="Pfam" id="PF13445">
    <property type="entry name" value="zf-RING_UBOX"/>
    <property type="match status" value="1"/>
</dbReference>
<dbReference type="Proteomes" id="UP000694723">
    <property type="component" value="Unplaced"/>
</dbReference>
<evidence type="ECO:0000256" key="16">
    <source>
        <dbReference type="ARBA" id="ARBA00080069"/>
    </source>
</evidence>
<comment type="subcellular location">
    <subcellularLocation>
        <location evidence="2">Cytoplasm</location>
        <location evidence="2">Stress granule</location>
    </subcellularLocation>
</comment>
<dbReference type="InterPro" id="IPR001841">
    <property type="entry name" value="Znf_RING"/>
</dbReference>
<evidence type="ECO:0000313" key="22">
    <source>
        <dbReference type="Proteomes" id="UP000694723"/>
    </source>
</evidence>
<dbReference type="InterPro" id="IPR013320">
    <property type="entry name" value="ConA-like_dom_sf"/>
</dbReference>
<evidence type="ECO:0000256" key="8">
    <source>
        <dbReference type="ARBA" id="ARBA00022723"/>
    </source>
</evidence>
<dbReference type="InterPro" id="IPR017907">
    <property type="entry name" value="Znf_RING_CS"/>
</dbReference>
<dbReference type="GO" id="GO:0000209">
    <property type="term" value="P:protein polyubiquitination"/>
    <property type="evidence" value="ECO:0007669"/>
    <property type="project" value="UniProtKB-ARBA"/>
</dbReference>
<dbReference type="AlphaFoldDB" id="A0A8D2BSP7"/>
<keyword evidence="9 18" id="KW-0863">Zinc-finger</keyword>
<dbReference type="SMART" id="SM00589">
    <property type="entry name" value="PRY"/>
    <property type="match status" value="1"/>
</dbReference>
<dbReference type="FunFam" id="2.60.120.920:FF:000059">
    <property type="entry name" value="E3 ubiquitin-protein ligase RNF135"/>
    <property type="match status" value="1"/>
</dbReference>
<proteinExistence type="predicted"/>
<dbReference type="InterPro" id="IPR003879">
    <property type="entry name" value="Butyrophylin_SPRY"/>
</dbReference>
<evidence type="ECO:0000256" key="14">
    <source>
        <dbReference type="ARBA" id="ARBA00063475"/>
    </source>
</evidence>
<keyword evidence="5" id="KW-0963">Cytoplasm</keyword>
<dbReference type="PROSITE" id="PS00518">
    <property type="entry name" value="ZF_RING_1"/>
    <property type="match status" value="1"/>
</dbReference>
<evidence type="ECO:0000256" key="6">
    <source>
        <dbReference type="ARBA" id="ARBA00022588"/>
    </source>
</evidence>
<dbReference type="PANTHER" id="PTHR25465:SF41">
    <property type="entry name" value="E3 UBIQUITIN-PROTEIN LIGASE RNF135"/>
    <property type="match status" value="1"/>
</dbReference>
<keyword evidence="10" id="KW-0833">Ubl conjugation pathway</keyword>
<keyword evidence="6" id="KW-0399">Innate immunity</keyword>
<feature type="domain" description="RING-type" evidence="19">
    <location>
        <begin position="21"/>
        <end position="61"/>
    </location>
</feature>
<dbReference type="Pfam" id="PF00622">
    <property type="entry name" value="SPRY"/>
    <property type="match status" value="1"/>
</dbReference>
<evidence type="ECO:0000256" key="4">
    <source>
        <dbReference type="ARBA" id="ARBA00012483"/>
    </source>
</evidence>
<keyword evidence="11" id="KW-0862">Zinc</keyword>
<dbReference type="InterPro" id="IPR027370">
    <property type="entry name" value="Znf-RING_euk"/>
</dbReference>
<evidence type="ECO:0000256" key="18">
    <source>
        <dbReference type="PROSITE-ProRule" id="PRU00175"/>
    </source>
</evidence>
<evidence type="ECO:0000256" key="9">
    <source>
        <dbReference type="ARBA" id="ARBA00022771"/>
    </source>
</evidence>
<dbReference type="Gene3D" id="3.30.40.10">
    <property type="entry name" value="Zinc/RING finger domain, C3HC4 (zinc finger)"/>
    <property type="match status" value="1"/>
</dbReference>
<evidence type="ECO:0000256" key="11">
    <source>
        <dbReference type="ARBA" id="ARBA00022833"/>
    </source>
</evidence>
<evidence type="ECO:0000256" key="10">
    <source>
        <dbReference type="ARBA" id="ARBA00022786"/>
    </source>
</evidence>
<dbReference type="SUPFAM" id="SSF49899">
    <property type="entry name" value="Concanavalin A-like lectins/glucanases"/>
    <property type="match status" value="1"/>
</dbReference>
<keyword evidence="7" id="KW-0808">Transferase</keyword>
<dbReference type="GO" id="GO:0061630">
    <property type="term" value="F:ubiquitin protein ligase activity"/>
    <property type="evidence" value="ECO:0007669"/>
    <property type="project" value="UniProtKB-EC"/>
</dbReference>
<organism evidence="21 22">
    <name type="scientific">Sus scrofa</name>
    <name type="common">Pig</name>
    <dbReference type="NCBI Taxonomy" id="9823"/>
    <lineage>
        <taxon>Eukaryota</taxon>
        <taxon>Metazoa</taxon>
        <taxon>Chordata</taxon>
        <taxon>Craniata</taxon>
        <taxon>Vertebrata</taxon>
        <taxon>Euteleostomi</taxon>
        <taxon>Mammalia</taxon>
        <taxon>Eutheria</taxon>
        <taxon>Laurasiatheria</taxon>
        <taxon>Artiodactyla</taxon>
        <taxon>Suina</taxon>
        <taxon>Suidae</taxon>
        <taxon>Sus</taxon>
    </lineage>
</organism>
<keyword evidence="13" id="KW-0175">Coiled coil</keyword>
<keyword evidence="8" id="KW-0479">Metal-binding</keyword>
<dbReference type="Gene3D" id="2.60.120.920">
    <property type="match status" value="1"/>
</dbReference>
<sequence>MAGPDAGPAIPVWLAEDDLGCIICHELLAWPTTLPCGHSFCRDCLVGLWEAGRRRSCPTCREGGAQPLQLRKNTMLQDLADKYSRAAHELKDRAPVPGPAPRPVAAQKSITEVGRELAELVDQLVDTVRSLQSQSCLPESEPDKDLRTLASVGSSGRRKNGPGGGAKDSPLAWLGSNRNVCRKLHVDIPGFMLVISSHEPSELAGHILVSFPSGAISPTFDLGSLSCSLEVSEDHRTVTVSHYPQSYPWSPERFASCQVLGSQGFSSGQRYWEVDTQRCSHWAVGVASRGMRRDQILGRTSDSWCVEWNGASQLSAWHVVKQTVLGSDRPSVVGIWLDFEKEKLAFYSVADQEKLLYEYPVSASFALYPAFWLYGLYPGNSLTVRQVNL</sequence>
<dbReference type="PROSITE" id="PS50188">
    <property type="entry name" value="B302_SPRY"/>
    <property type="match status" value="1"/>
</dbReference>
<evidence type="ECO:0000313" key="21">
    <source>
        <dbReference type="Ensembl" id="ENSSSCP00060041565.1"/>
    </source>
</evidence>
<name>A0A8D2BSP7_PIG</name>
<dbReference type="GO" id="GO:0010494">
    <property type="term" value="C:cytoplasmic stress granule"/>
    <property type="evidence" value="ECO:0007669"/>
    <property type="project" value="UniProtKB-SubCell"/>
</dbReference>
<evidence type="ECO:0000256" key="12">
    <source>
        <dbReference type="ARBA" id="ARBA00022859"/>
    </source>
</evidence>
<dbReference type="PANTHER" id="PTHR25465">
    <property type="entry name" value="B-BOX DOMAIN CONTAINING"/>
    <property type="match status" value="1"/>
</dbReference>
<dbReference type="Ensembl" id="ENSSSCT00060096086.1">
    <property type="protein sequence ID" value="ENSSSCP00060041565.1"/>
    <property type="gene ID" value="ENSSSCG00060070375.1"/>
</dbReference>
<dbReference type="PRINTS" id="PR01407">
    <property type="entry name" value="BUTYPHLNCDUF"/>
</dbReference>
<accession>A0A8D2BSP7</accession>
<evidence type="ECO:0000256" key="2">
    <source>
        <dbReference type="ARBA" id="ARBA00004210"/>
    </source>
</evidence>
<evidence type="ECO:0000259" key="19">
    <source>
        <dbReference type="PROSITE" id="PS50089"/>
    </source>
</evidence>
<dbReference type="SMART" id="SM00184">
    <property type="entry name" value="RING"/>
    <property type="match status" value="1"/>
</dbReference>
<evidence type="ECO:0000256" key="13">
    <source>
        <dbReference type="ARBA" id="ARBA00023054"/>
    </source>
</evidence>
<evidence type="ECO:0000256" key="7">
    <source>
        <dbReference type="ARBA" id="ARBA00022679"/>
    </source>
</evidence>
<evidence type="ECO:0000256" key="5">
    <source>
        <dbReference type="ARBA" id="ARBA00022490"/>
    </source>
</evidence>
<dbReference type="SMART" id="SM00449">
    <property type="entry name" value="SPRY"/>
    <property type="match status" value="1"/>
</dbReference>
<evidence type="ECO:0000256" key="3">
    <source>
        <dbReference type="ARBA" id="ARBA00004906"/>
    </source>
</evidence>
<feature type="domain" description="B30.2/SPRY" evidence="20">
    <location>
        <begin position="198"/>
        <end position="389"/>
    </location>
</feature>
<dbReference type="FunFam" id="3.30.40.10:FF:000545">
    <property type="entry name" value="E3 ubiquitin-protein ligase RNF135"/>
    <property type="match status" value="1"/>
</dbReference>
<dbReference type="EC" id="2.3.2.27" evidence="4"/>
<evidence type="ECO:0000256" key="17">
    <source>
        <dbReference type="ARBA" id="ARBA00080456"/>
    </source>
</evidence>
<evidence type="ECO:0000256" key="15">
    <source>
        <dbReference type="ARBA" id="ARBA00067458"/>
    </source>
</evidence>
<comment type="pathway">
    <text evidence="3">Protein modification; protein ubiquitination.</text>
</comment>
<evidence type="ECO:0000259" key="20">
    <source>
        <dbReference type="PROSITE" id="PS50188"/>
    </source>
</evidence>
<dbReference type="InterPro" id="IPR043136">
    <property type="entry name" value="B30.2/SPRY_sf"/>
</dbReference>
<dbReference type="GO" id="GO:0039529">
    <property type="term" value="P:RIG-I signaling pathway"/>
    <property type="evidence" value="ECO:0007669"/>
    <property type="project" value="UniProtKB-ARBA"/>
</dbReference>